<reference evidence="2 3" key="1">
    <citation type="submission" date="2023-01" db="EMBL/GenBank/DDBJ databases">
        <title>Minimal conservation of predation-associated metabolite biosynthetic gene clusters underscores biosynthetic potential of Myxococcota including descriptions for ten novel species: Archangium lansinium sp. nov., Myxococcus landrumus sp. nov., Nannocystis bai.</title>
        <authorList>
            <person name="Ahearne A."/>
            <person name="Stevens C."/>
            <person name="Dowd S."/>
        </authorList>
    </citation>
    <scope>NUCLEOTIDE SEQUENCE [LARGE SCALE GENOMIC DNA]</scope>
    <source>
        <strain evidence="2 3">WIWO2</strain>
    </source>
</reference>
<proteinExistence type="predicted"/>
<dbReference type="RefSeq" id="WP_272101162.1">
    <property type="nucleotide sequence ID" value="NZ_JAQNDK010000004.1"/>
</dbReference>
<feature type="region of interest" description="Disordered" evidence="1">
    <location>
        <begin position="238"/>
        <end position="267"/>
    </location>
</feature>
<dbReference type="InterPro" id="IPR011447">
    <property type="entry name" value="DUF1552"/>
</dbReference>
<dbReference type="Proteomes" id="UP001217485">
    <property type="component" value="Unassembled WGS sequence"/>
</dbReference>
<name>A0ABT5C990_9BACT</name>
<evidence type="ECO:0000313" key="2">
    <source>
        <dbReference type="EMBL" id="MDC0683012.1"/>
    </source>
</evidence>
<keyword evidence="3" id="KW-1185">Reference proteome</keyword>
<accession>A0ABT5C990</accession>
<feature type="compositionally biased region" description="Polar residues" evidence="1">
    <location>
        <begin position="238"/>
        <end position="262"/>
    </location>
</feature>
<gene>
    <name evidence="2" type="ORF">POL72_35115</name>
</gene>
<organism evidence="2 3">
    <name type="scientific">Sorangium atrum</name>
    <dbReference type="NCBI Taxonomy" id="2995308"/>
    <lineage>
        <taxon>Bacteria</taxon>
        <taxon>Pseudomonadati</taxon>
        <taxon>Myxococcota</taxon>
        <taxon>Polyangia</taxon>
        <taxon>Polyangiales</taxon>
        <taxon>Polyangiaceae</taxon>
        <taxon>Sorangium</taxon>
    </lineage>
</organism>
<evidence type="ECO:0000313" key="3">
    <source>
        <dbReference type="Proteomes" id="UP001217485"/>
    </source>
</evidence>
<protein>
    <submittedName>
        <fullName evidence="2">DUF1552 domain-containing protein</fullName>
    </submittedName>
</protein>
<evidence type="ECO:0000256" key="1">
    <source>
        <dbReference type="SAM" id="MobiDB-lite"/>
    </source>
</evidence>
<dbReference type="EMBL" id="JAQNDK010000004">
    <property type="protein sequence ID" value="MDC0683012.1"/>
    <property type="molecule type" value="Genomic_DNA"/>
</dbReference>
<dbReference type="Pfam" id="PF07586">
    <property type="entry name" value="HXXSHH"/>
    <property type="match status" value="1"/>
</dbReference>
<sequence>MLRGAGAIAVALPWLEIMGPERTARAAPEPAKRFLAVYTPGGTVLNRWRPTGTETSFTLSPILAPLAPVQNRLLVVDGLDMKSALGEQHQAGIVAWLTGTAQEGANNGGYGSGPSIDQVIAARISAGQKAQASIQIAVRWATGKAHGLLSPMNAANYENAAPHKPIPPRLDPVEIFTKLFGTLNPSDNNDAARRLARQQSILDFLDRRYSAVSAALGAADKQKIDQHLTKIREIEQSLSSTDTPTTMSSCKAPTMVDTSDYNPRTGLNADDKGNVKDTSTDAAIPKVGKLMTDMLVMALACDITAVGTLQWSDTEAKHTFPWLNLTEHHHFYQHDGGFKPAECERICNWYSKQHLYLLQEMEKIDMGGHSLLDESVVFFGSELSDPPSHKKNDMPFLLAGGGGGLRTGRWVRYSHLPHNNLLVSILNLFGDTRTTFGDPRYCTGPLTNLT</sequence>
<comment type="caution">
    <text evidence="2">The sequence shown here is derived from an EMBL/GenBank/DDBJ whole genome shotgun (WGS) entry which is preliminary data.</text>
</comment>